<dbReference type="GO" id="GO:0009252">
    <property type="term" value="P:peptidoglycan biosynthetic process"/>
    <property type="evidence" value="ECO:0007669"/>
    <property type="project" value="UniProtKB-UniRule"/>
</dbReference>
<comment type="catalytic activity">
    <reaction evidence="11 12">
        <text>phosphoenolpyruvate + UDP-N-acetyl-alpha-D-glucosamine = UDP-N-acetyl-3-O-(1-carboxyvinyl)-alpha-D-glucosamine + phosphate</text>
        <dbReference type="Rhea" id="RHEA:18681"/>
        <dbReference type="ChEBI" id="CHEBI:43474"/>
        <dbReference type="ChEBI" id="CHEBI:57705"/>
        <dbReference type="ChEBI" id="CHEBI:58702"/>
        <dbReference type="ChEBI" id="CHEBI:68483"/>
        <dbReference type="EC" id="2.5.1.7"/>
    </reaction>
</comment>
<feature type="binding site" evidence="12">
    <location>
        <begin position="24"/>
        <end position="25"/>
    </location>
    <ligand>
        <name>phosphoenolpyruvate</name>
        <dbReference type="ChEBI" id="CHEBI:58702"/>
    </ligand>
</feature>
<evidence type="ECO:0000256" key="9">
    <source>
        <dbReference type="ARBA" id="ARBA00023316"/>
    </source>
</evidence>
<comment type="similarity">
    <text evidence="10 12">Belongs to the EPSP synthase family. MurA subfamily.</text>
</comment>
<evidence type="ECO:0000259" key="13">
    <source>
        <dbReference type="Pfam" id="PF00275"/>
    </source>
</evidence>
<dbReference type="SUPFAM" id="SSF55205">
    <property type="entry name" value="EPT/RTPC-like"/>
    <property type="match status" value="1"/>
</dbReference>
<comment type="subcellular location">
    <subcellularLocation>
        <location evidence="1 12">Cytoplasm</location>
    </subcellularLocation>
</comment>
<keyword evidence="15" id="KW-1185">Reference proteome</keyword>
<dbReference type="InterPro" id="IPR050068">
    <property type="entry name" value="MurA_subfamily"/>
</dbReference>
<dbReference type="CDD" id="cd01555">
    <property type="entry name" value="UdpNAET"/>
    <property type="match status" value="1"/>
</dbReference>
<dbReference type="PANTHER" id="PTHR43783">
    <property type="entry name" value="UDP-N-ACETYLGLUCOSAMINE 1-CARBOXYVINYLTRANSFERASE"/>
    <property type="match status" value="1"/>
</dbReference>
<dbReference type="GO" id="GO:0071555">
    <property type="term" value="P:cell wall organization"/>
    <property type="evidence" value="ECO:0007669"/>
    <property type="project" value="UniProtKB-KW"/>
</dbReference>
<comment type="pathway">
    <text evidence="2 12">Cell wall biogenesis; peptidoglycan biosynthesis.</text>
</comment>
<dbReference type="AlphaFoldDB" id="A0A7S8E5Z3"/>
<dbReference type="UniPathway" id="UPA00219"/>
<keyword evidence="3 12" id="KW-0963">Cytoplasm</keyword>
<dbReference type="InterPro" id="IPR013792">
    <property type="entry name" value="RNA3'P_cycl/enolpyr_Trfase_a/b"/>
</dbReference>
<feature type="modified residue" description="2-(S-cysteinyl)pyruvic acid O-phosphothioketal" evidence="12">
    <location>
        <position position="121"/>
    </location>
</feature>
<feature type="binding site" evidence="12">
    <location>
        <position position="314"/>
    </location>
    <ligand>
        <name>UDP-N-acetyl-alpha-D-glucosamine</name>
        <dbReference type="ChEBI" id="CHEBI:57705"/>
    </ligand>
</feature>
<evidence type="ECO:0000256" key="5">
    <source>
        <dbReference type="ARBA" id="ARBA00022679"/>
    </source>
</evidence>
<keyword evidence="8 12" id="KW-0131">Cell cycle</keyword>
<dbReference type="GO" id="GO:0051301">
    <property type="term" value="P:cell division"/>
    <property type="evidence" value="ECO:0007669"/>
    <property type="project" value="UniProtKB-KW"/>
</dbReference>
<reference evidence="14 15" key="1">
    <citation type="submission" date="2020-02" db="EMBL/GenBank/DDBJ databases">
        <authorList>
            <person name="Zheng R.K."/>
            <person name="Sun C.M."/>
        </authorList>
    </citation>
    <scope>NUCLEOTIDE SEQUENCE [LARGE SCALE GENOMIC DNA]</scope>
    <source>
        <strain evidence="15">rifampicinis</strain>
    </source>
</reference>
<keyword evidence="12" id="KW-0670">Pyruvate</keyword>
<feature type="active site" description="Proton donor" evidence="12">
    <location>
        <position position="121"/>
    </location>
</feature>
<dbReference type="RefSeq" id="WP_195169082.1">
    <property type="nucleotide sequence ID" value="NZ_CP062983.1"/>
</dbReference>
<dbReference type="NCBIfam" id="TIGR01072">
    <property type="entry name" value="murA"/>
    <property type="match status" value="1"/>
</dbReference>
<comment type="function">
    <text evidence="12">Cell wall formation. Adds enolpyruvyl to UDP-N-acetylglucosamine.</text>
</comment>
<evidence type="ECO:0000313" key="14">
    <source>
        <dbReference type="EMBL" id="QPC81009.1"/>
    </source>
</evidence>
<keyword evidence="6 12" id="KW-0133">Cell shape</keyword>
<keyword evidence="5 12" id="KW-0808">Transferase</keyword>
<feature type="binding site" evidence="12">
    <location>
        <position position="336"/>
    </location>
    <ligand>
        <name>UDP-N-acetyl-alpha-D-glucosamine</name>
        <dbReference type="ChEBI" id="CHEBI:57705"/>
    </ligand>
</feature>
<dbReference type="KEGG" id="pmet:G4Y79_14990"/>
<evidence type="ECO:0000256" key="10">
    <source>
        <dbReference type="ARBA" id="ARBA00038367"/>
    </source>
</evidence>
<evidence type="ECO:0000256" key="2">
    <source>
        <dbReference type="ARBA" id="ARBA00004752"/>
    </source>
</evidence>
<dbReference type="EC" id="2.5.1.7" evidence="12"/>
<dbReference type="EMBL" id="CP062983">
    <property type="protein sequence ID" value="QPC81009.1"/>
    <property type="molecule type" value="Genomic_DNA"/>
</dbReference>
<dbReference type="NCBIfam" id="NF006873">
    <property type="entry name" value="PRK09369.1"/>
    <property type="match status" value="1"/>
</dbReference>
<sequence>MSDTAFKINGGKPLYGEIVAQRSKNAVLPMIAAALIPQSGKTVLHGVPEIADVLVALDLAREVGAVVDHDLETHTVTIDASTVNNGTLPPALTERFRGSVLFLAPMITRMGHVRLPGSGGCDIGTRKIDFHHRGFARLGADVVYLDDGTTIIDNKADRLKGAPLYLDLPSHTGTENLVMGAALAEGTTIIENASAEPEVLDFCHFLIKMGANIEGIGTRRLTIHGVKELHAVEYTPIPDRLVIGLLVMSAAIAGGDVTIHQAEPEHLRLVIAKLDQMGVEITVEGDSIRVQRDPSEPLTPINILTEFYPGFPTDLQPCIAALSTIAQGKSFIRERIFENRYDFVDGLIAMGADILISQNNVCIVNGVKGLKAAPVRAASIRAGAALLLAGIGAKGETIIENGYQIDRGHEYIEKQLRQLGADVERITKETQPLLELA</sequence>
<dbReference type="InterPro" id="IPR005750">
    <property type="entry name" value="UDP_GlcNAc_COvinyl_MurA"/>
</dbReference>
<evidence type="ECO:0000256" key="4">
    <source>
        <dbReference type="ARBA" id="ARBA00022618"/>
    </source>
</evidence>
<keyword evidence="9 12" id="KW-0961">Cell wall biogenesis/degradation</keyword>
<dbReference type="GO" id="GO:0019277">
    <property type="term" value="P:UDP-N-acetylgalactosamine biosynthetic process"/>
    <property type="evidence" value="ECO:0007669"/>
    <property type="project" value="InterPro"/>
</dbReference>
<evidence type="ECO:0000256" key="8">
    <source>
        <dbReference type="ARBA" id="ARBA00023306"/>
    </source>
</evidence>
<organism evidence="14 15">
    <name type="scientific">Phototrophicus methaneseepsis</name>
    <dbReference type="NCBI Taxonomy" id="2710758"/>
    <lineage>
        <taxon>Bacteria</taxon>
        <taxon>Bacillati</taxon>
        <taxon>Chloroflexota</taxon>
        <taxon>Candidatus Thermofontia</taxon>
        <taxon>Phototrophicales</taxon>
        <taxon>Phototrophicaceae</taxon>
        <taxon>Phototrophicus</taxon>
    </lineage>
</organism>
<accession>A0A7S8E5Z3</accession>
<dbReference type="PANTHER" id="PTHR43783:SF1">
    <property type="entry name" value="UDP-N-ACETYLGLUCOSAMINE 1-CARBOXYVINYLTRANSFERASE"/>
    <property type="match status" value="1"/>
</dbReference>
<evidence type="ECO:0000256" key="1">
    <source>
        <dbReference type="ARBA" id="ARBA00004496"/>
    </source>
</evidence>
<evidence type="ECO:0000256" key="11">
    <source>
        <dbReference type="ARBA" id="ARBA00047527"/>
    </source>
</evidence>
<evidence type="ECO:0000256" key="3">
    <source>
        <dbReference type="ARBA" id="ARBA00022490"/>
    </source>
</evidence>
<dbReference type="GO" id="GO:0005737">
    <property type="term" value="C:cytoplasm"/>
    <property type="evidence" value="ECO:0007669"/>
    <property type="project" value="UniProtKB-SubCell"/>
</dbReference>
<evidence type="ECO:0000256" key="7">
    <source>
        <dbReference type="ARBA" id="ARBA00022984"/>
    </source>
</evidence>
<keyword evidence="7 12" id="KW-0573">Peptidoglycan synthesis</keyword>
<gene>
    <name evidence="12 14" type="primary">murA</name>
    <name evidence="14" type="ORF">G4Y79_14990</name>
</gene>
<evidence type="ECO:0000256" key="12">
    <source>
        <dbReference type="HAMAP-Rule" id="MF_00111"/>
    </source>
</evidence>
<dbReference type="Proteomes" id="UP000594468">
    <property type="component" value="Chromosome"/>
</dbReference>
<feature type="binding site" evidence="12">
    <location>
        <position position="97"/>
    </location>
    <ligand>
        <name>UDP-N-acetyl-alpha-D-glucosamine</name>
        <dbReference type="ChEBI" id="CHEBI:57705"/>
    </ligand>
</feature>
<dbReference type="GO" id="GO:0008760">
    <property type="term" value="F:UDP-N-acetylglucosamine 1-carboxyvinyltransferase activity"/>
    <property type="evidence" value="ECO:0007669"/>
    <property type="project" value="UniProtKB-UniRule"/>
</dbReference>
<comment type="caution">
    <text evidence="12">Lacks conserved residue(s) required for the propagation of feature annotation.</text>
</comment>
<dbReference type="HAMAP" id="MF_00111">
    <property type="entry name" value="MurA"/>
    <property type="match status" value="1"/>
</dbReference>
<dbReference type="GO" id="GO:0008360">
    <property type="term" value="P:regulation of cell shape"/>
    <property type="evidence" value="ECO:0007669"/>
    <property type="project" value="UniProtKB-KW"/>
</dbReference>
<evidence type="ECO:0000256" key="6">
    <source>
        <dbReference type="ARBA" id="ARBA00022960"/>
    </source>
</evidence>
<protein>
    <recommendedName>
        <fullName evidence="12">UDP-N-acetylglucosamine 1-carboxyvinyltransferase</fullName>
        <ecNumber evidence="12">2.5.1.7</ecNumber>
    </recommendedName>
    <alternativeName>
        <fullName evidence="12">Enoylpyruvate transferase</fullName>
    </alternativeName>
    <alternativeName>
        <fullName evidence="12">UDP-N-acetylglucosamine enolpyruvyl transferase</fullName>
        <shortName evidence="12">EPT</shortName>
    </alternativeName>
</protein>
<evidence type="ECO:0000313" key="15">
    <source>
        <dbReference type="Proteomes" id="UP000594468"/>
    </source>
</evidence>
<name>A0A7S8E5Z3_9CHLR</name>
<dbReference type="InterPro" id="IPR001986">
    <property type="entry name" value="Enolpyruvate_Tfrase_dom"/>
</dbReference>
<proteinExistence type="inferred from homology"/>
<dbReference type="InterPro" id="IPR036968">
    <property type="entry name" value="Enolpyruvate_Tfrase_sf"/>
</dbReference>
<dbReference type="Pfam" id="PF00275">
    <property type="entry name" value="EPSP_synthase"/>
    <property type="match status" value="1"/>
</dbReference>
<keyword evidence="4 12" id="KW-0132">Cell division</keyword>
<feature type="domain" description="Enolpyruvate transferase" evidence="13">
    <location>
        <begin position="9"/>
        <end position="416"/>
    </location>
</feature>
<dbReference type="Gene3D" id="3.65.10.10">
    <property type="entry name" value="Enolpyruvate transferase domain"/>
    <property type="match status" value="2"/>
</dbReference>